<dbReference type="Pfam" id="PF00528">
    <property type="entry name" value="BPD_transp_1"/>
    <property type="match status" value="1"/>
</dbReference>
<keyword evidence="6 7" id="KW-0472">Membrane</keyword>
<evidence type="ECO:0000256" key="1">
    <source>
        <dbReference type="ARBA" id="ARBA00004651"/>
    </source>
</evidence>
<dbReference type="PANTHER" id="PTHR30193:SF1">
    <property type="entry name" value="ABC TRANSPORTER PERMEASE PROTEIN YESP-RELATED"/>
    <property type="match status" value="1"/>
</dbReference>
<feature type="domain" description="ABC transmembrane type-1" evidence="8">
    <location>
        <begin position="56"/>
        <end position="272"/>
    </location>
</feature>
<comment type="subcellular location">
    <subcellularLocation>
        <location evidence="1 7">Cell membrane</location>
        <topology evidence="1 7">Multi-pass membrane protein</topology>
    </subcellularLocation>
</comment>
<gene>
    <name evidence="9" type="ORF">HJG52_03700</name>
</gene>
<evidence type="ECO:0000313" key="10">
    <source>
        <dbReference type="Proteomes" id="UP000588586"/>
    </source>
</evidence>
<evidence type="ECO:0000313" key="9">
    <source>
        <dbReference type="EMBL" id="NNM45109.1"/>
    </source>
</evidence>
<dbReference type="Gene3D" id="1.10.3720.10">
    <property type="entry name" value="MetI-like"/>
    <property type="match status" value="1"/>
</dbReference>
<feature type="transmembrane region" description="Helical" evidence="7">
    <location>
        <begin position="60"/>
        <end position="82"/>
    </location>
</feature>
<dbReference type="EMBL" id="JABEPQ010000001">
    <property type="protein sequence ID" value="NNM45109.1"/>
    <property type="molecule type" value="Genomic_DNA"/>
</dbReference>
<evidence type="ECO:0000259" key="8">
    <source>
        <dbReference type="PROSITE" id="PS50928"/>
    </source>
</evidence>
<name>A0A849HDE2_9MICO</name>
<feature type="transmembrane region" description="Helical" evidence="7">
    <location>
        <begin position="251"/>
        <end position="271"/>
    </location>
</feature>
<protein>
    <submittedName>
        <fullName evidence="9">Sugar ABC transporter permease</fullName>
    </submittedName>
</protein>
<dbReference type="GO" id="GO:0005886">
    <property type="term" value="C:plasma membrane"/>
    <property type="evidence" value="ECO:0007669"/>
    <property type="project" value="UniProtKB-SubCell"/>
</dbReference>
<dbReference type="AlphaFoldDB" id="A0A849HDE2"/>
<evidence type="ECO:0000256" key="7">
    <source>
        <dbReference type="RuleBase" id="RU363032"/>
    </source>
</evidence>
<organism evidence="9 10">
    <name type="scientific">Knoellia koreensis</name>
    <dbReference type="NCBI Taxonomy" id="2730921"/>
    <lineage>
        <taxon>Bacteria</taxon>
        <taxon>Bacillati</taxon>
        <taxon>Actinomycetota</taxon>
        <taxon>Actinomycetes</taxon>
        <taxon>Micrococcales</taxon>
        <taxon>Intrasporangiaceae</taxon>
        <taxon>Knoellia</taxon>
    </lineage>
</organism>
<dbReference type="InterPro" id="IPR035906">
    <property type="entry name" value="MetI-like_sf"/>
</dbReference>
<evidence type="ECO:0000256" key="5">
    <source>
        <dbReference type="ARBA" id="ARBA00022989"/>
    </source>
</evidence>
<evidence type="ECO:0000256" key="3">
    <source>
        <dbReference type="ARBA" id="ARBA00022475"/>
    </source>
</evidence>
<dbReference type="InterPro" id="IPR000515">
    <property type="entry name" value="MetI-like"/>
</dbReference>
<keyword evidence="5 7" id="KW-1133">Transmembrane helix</keyword>
<feature type="transmembrane region" description="Helical" evidence="7">
    <location>
        <begin position="103"/>
        <end position="125"/>
    </location>
</feature>
<accession>A0A849HDE2</accession>
<keyword evidence="2 7" id="KW-0813">Transport</keyword>
<dbReference type="SUPFAM" id="SSF161098">
    <property type="entry name" value="MetI-like"/>
    <property type="match status" value="1"/>
</dbReference>
<dbReference type="GO" id="GO:0055085">
    <property type="term" value="P:transmembrane transport"/>
    <property type="evidence" value="ECO:0007669"/>
    <property type="project" value="InterPro"/>
</dbReference>
<evidence type="ECO:0000256" key="2">
    <source>
        <dbReference type="ARBA" id="ARBA00022448"/>
    </source>
</evidence>
<reference evidence="9 10" key="1">
    <citation type="submission" date="2020-04" db="EMBL/GenBank/DDBJ databases">
        <title>Knoellia sp. isolate from air conditioner.</title>
        <authorList>
            <person name="Chea S."/>
            <person name="Kim D.-U."/>
        </authorList>
    </citation>
    <scope>NUCLEOTIDE SEQUENCE [LARGE SCALE GENOMIC DNA]</scope>
    <source>
        <strain evidence="9 10">DB2414S</strain>
    </source>
</reference>
<evidence type="ECO:0000256" key="4">
    <source>
        <dbReference type="ARBA" id="ARBA00022692"/>
    </source>
</evidence>
<comment type="similarity">
    <text evidence="7">Belongs to the binding-protein-dependent transport system permease family.</text>
</comment>
<keyword evidence="4 7" id="KW-0812">Transmembrane</keyword>
<keyword evidence="10" id="KW-1185">Reference proteome</keyword>
<evidence type="ECO:0000256" key="6">
    <source>
        <dbReference type="ARBA" id="ARBA00023136"/>
    </source>
</evidence>
<comment type="caution">
    <text evidence="9">The sequence shown here is derived from an EMBL/GenBank/DDBJ whole genome shotgun (WGS) entry which is preliminary data.</text>
</comment>
<dbReference type="Proteomes" id="UP000588586">
    <property type="component" value="Unassembled WGS sequence"/>
</dbReference>
<dbReference type="PROSITE" id="PS50928">
    <property type="entry name" value="ABC_TM1"/>
    <property type="match status" value="1"/>
</dbReference>
<feature type="transmembrane region" description="Helical" evidence="7">
    <location>
        <begin position="145"/>
        <end position="165"/>
    </location>
</feature>
<dbReference type="CDD" id="cd06261">
    <property type="entry name" value="TM_PBP2"/>
    <property type="match status" value="1"/>
</dbReference>
<feature type="transmembrane region" description="Helical" evidence="7">
    <location>
        <begin position="186"/>
        <end position="214"/>
    </location>
</feature>
<keyword evidence="3" id="KW-1003">Cell membrane</keyword>
<dbReference type="SUPFAM" id="SSF160964">
    <property type="entry name" value="MalF N-terminal region-like"/>
    <property type="match status" value="1"/>
</dbReference>
<proteinExistence type="inferred from homology"/>
<sequence length="287" mass="31640">MFIAPWVVGFLVFTAGPMLASLVLSFTDYSLVGQTRGVGADNYRQLLEDPRVAQSLLNTFVYAALFVPVGTCVALGLAMLLARVGRASGFFRTAFYLPEMTPAVAAAALFLLLLNGQTGLVNTVLGWFGIDGPNWTTDPNWLKPSLAMVSLWSMGGTIVIYLAAIKNVPRQLYEAAQLDGAGPVRRFFHVTLPMISGAVFFTVITNTIAALQMFDQAYTMFYGPQQKATASDESLVFMVYLFQNAFQYFKMGYASAMAWLLFVIILLITLVQLRVGNRFVHYEGDQR</sequence>
<dbReference type="InterPro" id="IPR051393">
    <property type="entry name" value="ABC_transporter_permease"/>
</dbReference>
<dbReference type="PANTHER" id="PTHR30193">
    <property type="entry name" value="ABC TRANSPORTER PERMEASE PROTEIN"/>
    <property type="match status" value="1"/>
</dbReference>